<protein>
    <submittedName>
        <fullName evidence="4">Uncharacterized protein</fullName>
    </submittedName>
</protein>
<dbReference type="SUPFAM" id="SSF53254">
    <property type="entry name" value="Phosphoglycerate mutase-like"/>
    <property type="match status" value="1"/>
</dbReference>
<accession>A0A8J2SCL4</accession>
<evidence type="ECO:0000313" key="4">
    <source>
        <dbReference type="EMBL" id="CAH0365206.1"/>
    </source>
</evidence>
<reference evidence="4" key="1">
    <citation type="submission" date="2021-11" db="EMBL/GenBank/DDBJ databases">
        <authorList>
            <consortium name="Genoscope - CEA"/>
            <person name="William W."/>
        </authorList>
    </citation>
    <scope>NUCLEOTIDE SEQUENCE</scope>
</reference>
<dbReference type="OrthoDB" id="10257284at2759"/>
<keyword evidence="3" id="KW-0732">Signal</keyword>
<dbReference type="InterPro" id="IPR000560">
    <property type="entry name" value="His_Pase_clade-2"/>
</dbReference>
<dbReference type="Gene3D" id="3.40.50.1240">
    <property type="entry name" value="Phosphoglycerate mutase-like"/>
    <property type="match status" value="1"/>
</dbReference>
<evidence type="ECO:0000256" key="2">
    <source>
        <dbReference type="ARBA" id="ARBA00022801"/>
    </source>
</evidence>
<evidence type="ECO:0000313" key="5">
    <source>
        <dbReference type="Proteomes" id="UP000789595"/>
    </source>
</evidence>
<dbReference type="InterPro" id="IPR033379">
    <property type="entry name" value="Acid_Pase_AS"/>
</dbReference>
<evidence type="ECO:0000256" key="3">
    <source>
        <dbReference type="SAM" id="SignalP"/>
    </source>
</evidence>
<feature type="chain" id="PRO_5035301371" evidence="3">
    <location>
        <begin position="22"/>
        <end position="431"/>
    </location>
</feature>
<feature type="signal peptide" evidence="3">
    <location>
        <begin position="1"/>
        <end position="21"/>
    </location>
</feature>
<dbReference type="GO" id="GO:0016791">
    <property type="term" value="F:phosphatase activity"/>
    <property type="evidence" value="ECO:0007669"/>
    <property type="project" value="TreeGrafter"/>
</dbReference>
<dbReference type="InterPro" id="IPR050645">
    <property type="entry name" value="Histidine_acid_phosphatase"/>
</dbReference>
<dbReference type="Proteomes" id="UP000789595">
    <property type="component" value="Unassembled WGS sequence"/>
</dbReference>
<dbReference type="AlphaFoldDB" id="A0A8J2SCL4"/>
<sequence length="431" mass="44573">MLLLTALPLLTALLTAALASAGTPKYCGRAGSGVDGLRAPQTEASLKSVQVVARHGARAPVADCGRWLPAAAGAAWTCPGEAVEGVSSGSTYRLRSGVKDECGPGELLEEGFAQHRALGRALREAYWAPGAVGKLPTDHITLRSSDLPRTRRSAEALADAFAPSADPRDLRAPAFATDWIYPNSNECPALAALERAAFAAPAFVARNASDLGALATKLAPAIGGPVDFGLDDGMAGGHLMDCVAAAACARRAFAPPRDDVDALIAAMERREASKLTPRYARTVTSPLVAALRARLVNSTGLSVFLAHDTTLMPLLVALTTDYDGAWAPYAAAVVVETWTRPGGSDAVRVAYDGAYRTLAGCPGQELCPVDAFLAATAWVRDRDCAVAPRVGSLRVDANEAPANGSVVVAFAAGAAAALLANAWMRHASGPR</sequence>
<dbReference type="EMBL" id="CAKKNE010000001">
    <property type="protein sequence ID" value="CAH0365206.1"/>
    <property type="molecule type" value="Genomic_DNA"/>
</dbReference>
<dbReference type="Pfam" id="PF00328">
    <property type="entry name" value="His_Phos_2"/>
    <property type="match status" value="1"/>
</dbReference>
<proteinExistence type="inferred from homology"/>
<dbReference type="PROSITE" id="PS00778">
    <property type="entry name" value="HIS_ACID_PHOSPHAT_2"/>
    <property type="match status" value="1"/>
</dbReference>
<dbReference type="PANTHER" id="PTHR11567:SF110">
    <property type="entry name" value="2-PHOSPHOXYLOSE PHOSPHATASE 1"/>
    <property type="match status" value="1"/>
</dbReference>
<gene>
    <name evidence="4" type="ORF">PECAL_1P16320</name>
</gene>
<dbReference type="PROSITE" id="PS00616">
    <property type="entry name" value="HIS_ACID_PHOSPHAT_1"/>
    <property type="match status" value="1"/>
</dbReference>
<evidence type="ECO:0000256" key="1">
    <source>
        <dbReference type="ARBA" id="ARBA00005375"/>
    </source>
</evidence>
<comment type="similarity">
    <text evidence="1">Belongs to the histidine acid phosphatase family.</text>
</comment>
<comment type="caution">
    <text evidence="4">The sequence shown here is derived from an EMBL/GenBank/DDBJ whole genome shotgun (WGS) entry which is preliminary data.</text>
</comment>
<name>A0A8J2SCL4_9STRA</name>
<dbReference type="InterPro" id="IPR029033">
    <property type="entry name" value="His_PPase_superfam"/>
</dbReference>
<keyword evidence="5" id="KW-1185">Reference proteome</keyword>
<keyword evidence="2" id="KW-0378">Hydrolase</keyword>
<dbReference type="PANTHER" id="PTHR11567">
    <property type="entry name" value="ACID PHOSPHATASE-RELATED"/>
    <property type="match status" value="1"/>
</dbReference>
<organism evidence="4 5">
    <name type="scientific">Pelagomonas calceolata</name>
    <dbReference type="NCBI Taxonomy" id="35677"/>
    <lineage>
        <taxon>Eukaryota</taxon>
        <taxon>Sar</taxon>
        <taxon>Stramenopiles</taxon>
        <taxon>Ochrophyta</taxon>
        <taxon>Pelagophyceae</taxon>
        <taxon>Pelagomonadales</taxon>
        <taxon>Pelagomonadaceae</taxon>
        <taxon>Pelagomonas</taxon>
    </lineage>
</organism>
<dbReference type="CDD" id="cd07061">
    <property type="entry name" value="HP_HAP_like"/>
    <property type="match status" value="1"/>
</dbReference>